<dbReference type="GO" id="GO:0016747">
    <property type="term" value="F:acyltransferase activity, transferring groups other than amino-acyl groups"/>
    <property type="evidence" value="ECO:0007669"/>
    <property type="project" value="InterPro"/>
</dbReference>
<keyword evidence="3" id="KW-1185">Reference proteome</keyword>
<dbReference type="Pfam" id="PF13302">
    <property type="entry name" value="Acetyltransf_3"/>
    <property type="match status" value="1"/>
</dbReference>
<dbReference type="PANTHER" id="PTHR43792">
    <property type="entry name" value="GNAT FAMILY, PUTATIVE (AFU_ORTHOLOGUE AFUA_3G00765)-RELATED-RELATED"/>
    <property type="match status" value="1"/>
</dbReference>
<dbReference type="AlphaFoldDB" id="A0A1B2I301"/>
<dbReference type="KEGG" id="cpor:BED41_03985"/>
<dbReference type="InterPro" id="IPR016181">
    <property type="entry name" value="Acyl_CoA_acyltransferase"/>
</dbReference>
<dbReference type="Proteomes" id="UP000093044">
    <property type="component" value="Chromosome"/>
</dbReference>
<dbReference type="Gene3D" id="3.40.630.30">
    <property type="match status" value="1"/>
</dbReference>
<name>A0A1B2I301_9BACT</name>
<evidence type="ECO:0000259" key="1">
    <source>
        <dbReference type="PROSITE" id="PS51186"/>
    </source>
</evidence>
<protein>
    <submittedName>
        <fullName evidence="2">GNAT family N-acetyltransferase</fullName>
    </submittedName>
</protein>
<organism evidence="2 3">
    <name type="scientific">Cloacibacillus porcorum</name>
    <dbReference type="NCBI Taxonomy" id="1197717"/>
    <lineage>
        <taxon>Bacteria</taxon>
        <taxon>Thermotogati</taxon>
        <taxon>Synergistota</taxon>
        <taxon>Synergistia</taxon>
        <taxon>Synergistales</taxon>
        <taxon>Synergistaceae</taxon>
        <taxon>Cloacibacillus</taxon>
    </lineage>
</organism>
<dbReference type="GeneID" id="83057014"/>
<dbReference type="SUPFAM" id="SSF55729">
    <property type="entry name" value="Acyl-CoA N-acyltransferases (Nat)"/>
    <property type="match status" value="1"/>
</dbReference>
<reference evidence="2" key="1">
    <citation type="submission" date="2016-08" db="EMBL/GenBank/DDBJ databases">
        <title>Complete genome of Cloacibacillus porcorum.</title>
        <authorList>
            <person name="Looft T."/>
            <person name="Bayles D.O."/>
            <person name="Alt D.P."/>
        </authorList>
    </citation>
    <scope>NUCLEOTIDE SEQUENCE [LARGE SCALE GENOMIC DNA]</scope>
    <source>
        <strain evidence="2">CL-84</strain>
    </source>
</reference>
<feature type="domain" description="N-acetyltransferase" evidence="1">
    <location>
        <begin position="14"/>
        <end position="184"/>
    </location>
</feature>
<dbReference type="RefSeq" id="WP_066743329.1">
    <property type="nucleotide sequence ID" value="NZ_CP016757.1"/>
</dbReference>
<dbReference type="InterPro" id="IPR000182">
    <property type="entry name" value="GNAT_dom"/>
</dbReference>
<dbReference type="PANTHER" id="PTHR43792:SF1">
    <property type="entry name" value="N-ACETYLTRANSFERASE DOMAIN-CONTAINING PROTEIN"/>
    <property type="match status" value="1"/>
</dbReference>
<sequence length="184" mass="20916">MRHQGTKRLETERLILRRFAEVDAESVFKNWASDPEVTKFLRWKSHTCVEESRELLAGCVKRYVEADYYHWAIEEKGSDSGAVGYIGVFWSDETVDSVEVGYSLGRRWQGRGYMSEALMAVIDFLIDEAGANRVVAAHDPRNAASGGVMKRCGMKYEGTMRQVDRNNQGICDLSFYAVLASDRR</sequence>
<evidence type="ECO:0000313" key="3">
    <source>
        <dbReference type="Proteomes" id="UP000093044"/>
    </source>
</evidence>
<dbReference type="InterPro" id="IPR051531">
    <property type="entry name" value="N-acetyltransferase"/>
</dbReference>
<dbReference type="STRING" id="1197717.BED41_03985"/>
<gene>
    <name evidence="2" type="ORF">BED41_03985</name>
</gene>
<dbReference type="PROSITE" id="PS51186">
    <property type="entry name" value="GNAT"/>
    <property type="match status" value="1"/>
</dbReference>
<keyword evidence="2" id="KW-0808">Transferase</keyword>
<evidence type="ECO:0000313" key="2">
    <source>
        <dbReference type="EMBL" id="ANZ44322.1"/>
    </source>
</evidence>
<accession>A0A1B2I301</accession>
<proteinExistence type="predicted"/>
<dbReference type="EMBL" id="CP016757">
    <property type="protein sequence ID" value="ANZ44322.1"/>
    <property type="molecule type" value="Genomic_DNA"/>
</dbReference>
<dbReference type="OrthoDB" id="9785602at2"/>